<comment type="caution">
    <text evidence="6">Lacks conserved residue(s) required for the propagation of feature annotation.</text>
</comment>
<dbReference type="RefSeq" id="WP_054296013.1">
    <property type="nucleotide sequence ID" value="NZ_CP012752.1"/>
</dbReference>
<reference evidence="8 9" key="1">
    <citation type="submission" date="2015-07" db="EMBL/GenBank/DDBJ databases">
        <title>Genome sequencing of Kibdelosporangium phytohabitans.</title>
        <authorList>
            <person name="Qin S."/>
            <person name="Xing K."/>
        </authorList>
    </citation>
    <scope>NUCLEOTIDE SEQUENCE [LARGE SCALE GENOMIC DNA]</scope>
    <source>
        <strain evidence="8 9">KLBMP1111</strain>
    </source>
</reference>
<evidence type="ECO:0000313" key="8">
    <source>
        <dbReference type="EMBL" id="ALG14143.1"/>
    </source>
</evidence>
<comment type="catalytic activity">
    <reaction evidence="6">
        <text>2 a quinone + NADH + H(+) = 2 a 1,4-benzosemiquinone + NAD(+)</text>
        <dbReference type="Rhea" id="RHEA:65952"/>
        <dbReference type="ChEBI" id="CHEBI:15378"/>
        <dbReference type="ChEBI" id="CHEBI:57540"/>
        <dbReference type="ChEBI" id="CHEBI:57945"/>
        <dbReference type="ChEBI" id="CHEBI:132124"/>
        <dbReference type="ChEBI" id="CHEBI:134225"/>
    </reaction>
</comment>
<protein>
    <recommendedName>
        <fullName evidence="6">FMN dependent NADH:quinone oxidoreductase</fullName>
        <ecNumber evidence="6">1.6.5.-</ecNumber>
    </recommendedName>
    <alternativeName>
        <fullName evidence="6">Azo-dye reductase</fullName>
    </alternativeName>
    <alternativeName>
        <fullName evidence="6">FMN-dependent NADH-azo compound oxidoreductase</fullName>
    </alternativeName>
    <alternativeName>
        <fullName evidence="6">FMN-dependent NADH-azoreductase</fullName>
        <ecNumber evidence="6">1.7.1.17</ecNumber>
    </alternativeName>
</protein>
<comment type="function">
    <text evidence="6">Also exhibits azoreductase activity. Catalyzes the reductive cleavage of the azo bond in aromatic azo compounds to the corresponding amines.</text>
</comment>
<evidence type="ECO:0000256" key="6">
    <source>
        <dbReference type="HAMAP-Rule" id="MF_01216"/>
    </source>
</evidence>
<keyword evidence="3 6" id="KW-0560">Oxidoreductase</keyword>
<dbReference type="SUPFAM" id="SSF52218">
    <property type="entry name" value="Flavoproteins"/>
    <property type="match status" value="1"/>
</dbReference>
<dbReference type="EC" id="1.6.5.-" evidence="6"/>
<comment type="cofactor">
    <cofactor evidence="6">
        <name>FMN</name>
        <dbReference type="ChEBI" id="CHEBI:58210"/>
    </cofactor>
    <text evidence="6">Binds 1 FMN per subunit.</text>
</comment>
<feature type="binding site" evidence="6">
    <location>
        <position position="10"/>
    </location>
    <ligand>
        <name>FMN</name>
        <dbReference type="ChEBI" id="CHEBI:58210"/>
    </ligand>
</feature>
<sequence length="205" mass="22755">MSTVLHISASPRGEASESLAIARTFLDTYRETHPEDEVVTFDLWDGTLPEFGPAAAAAKMELFAGRQPSSDAWDAVIRTFERFDAADKYLFSVPMWNSTVPYILKQFIDVVSQPGMLFSFDPAQGYTGLLKGKKAAVIYTSAVYGDGLPPSFGADFQRPYLDNWLRWAGVKDITDVQFRPDLVTATGDEDRATAHDQARDIAKNF</sequence>
<evidence type="ECO:0000256" key="4">
    <source>
        <dbReference type="ARBA" id="ARBA00023027"/>
    </source>
</evidence>
<name>A0A0N7F5G2_9PSEU</name>
<evidence type="ECO:0000256" key="2">
    <source>
        <dbReference type="ARBA" id="ARBA00022643"/>
    </source>
</evidence>
<dbReference type="GO" id="GO:0016655">
    <property type="term" value="F:oxidoreductase activity, acting on NAD(P)H, quinone or similar compound as acceptor"/>
    <property type="evidence" value="ECO:0007669"/>
    <property type="project" value="InterPro"/>
</dbReference>
<evidence type="ECO:0000256" key="5">
    <source>
        <dbReference type="ARBA" id="ARBA00048542"/>
    </source>
</evidence>
<keyword evidence="4 6" id="KW-0520">NAD</keyword>
<dbReference type="InterPro" id="IPR023048">
    <property type="entry name" value="NADH:quinone_OxRdtase_FMN_depd"/>
</dbReference>
<feature type="binding site" evidence="6">
    <location>
        <begin position="16"/>
        <end position="18"/>
    </location>
    <ligand>
        <name>FMN</name>
        <dbReference type="ChEBI" id="CHEBI:58210"/>
    </ligand>
</feature>
<keyword evidence="1 6" id="KW-0285">Flavoprotein</keyword>
<organism evidence="8 9">
    <name type="scientific">Kibdelosporangium phytohabitans</name>
    <dbReference type="NCBI Taxonomy" id="860235"/>
    <lineage>
        <taxon>Bacteria</taxon>
        <taxon>Bacillati</taxon>
        <taxon>Actinomycetota</taxon>
        <taxon>Actinomycetes</taxon>
        <taxon>Pseudonocardiales</taxon>
        <taxon>Pseudonocardiaceae</taxon>
        <taxon>Kibdelosporangium</taxon>
    </lineage>
</organism>
<keyword evidence="2 6" id="KW-0288">FMN</keyword>
<gene>
    <name evidence="6" type="primary">azoR</name>
    <name evidence="8" type="ORF">AOZ06_51255</name>
</gene>
<dbReference type="InterPro" id="IPR050104">
    <property type="entry name" value="FMN-dep_NADH:Q_OxRdtase_AzoR1"/>
</dbReference>
<dbReference type="GO" id="GO:0016652">
    <property type="term" value="F:oxidoreductase activity, acting on NAD(P)H as acceptor"/>
    <property type="evidence" value="ECO:0007669"/>
    <property type="project" value="UniProtKB-UniRule"/>
</dbReference>
<keyword evidence="9" id="KW-1185">Reference proteome</keyword>
<dbReference type="EC" id="1.7.1.17" evidence="6"/>
<proteinExistence type="inferred from homology"/>
<dbReference type="Proteomes" id="UP000063699">
    <property type="component" value="Chromosome"/>
</dbReference>
<dbReference type="GO" id="GO:0010181">
    <property type="term" value="F:FMN binding"/>
    <property type="evidence" value="ECO:0007669"/>
    <property type="project" value="UniProtKB-UniRule"/>
</dbReference>
<evidence type="ECO:0000256" key="3">
    <source>
        <dbReference type="ARBA" id="ARBA00023002"/>
    </source>
</evidence>
<comment type="similarity">
    <text evidence="6">Belongs to the azoreductase type 1 family.</text>
</comment>
<comment type="catalytic activity">
    <reaction evidence="5">
        <text>N,N-dimethyl-1,4-phenylenediamine + anthranilate + 2 NAD(+) = 2-(4-dimethylaminophenyl)diazenylbenzoate + 2 NADH + 2 H(+)</text>
        <dbReference type="Rhea" id="RHEA:55872"/>
        <dbReference type="ChEBI" id="CHEBI:15378"/>
        <dbReference type="ChEBI" id="CHEBI:15783"/>
        <dbReference type="ChEBI" id="CHEBI:16567"/>
        <dbReference type="ChEBI" id="CHEBI:57540"/>
        <dbReference type="ChEBI" id="CHEBI:57945"/>
        <dbReference type="ChEBI" id="CHEBI:71579"/>
        <dbReference type="EC" id="1.7.1.17"/>
    </reaction>
    <physiologicalReaction direction="right-to-left" evidence="5">
        <dbReference type="Rhea" id="RHEA:55874"/>
    </physiologicalReaction>
</comment>
<dbReference type="STRING" id="860235.AOZ06_51255"/>
<dbReference type="AlphaFoldDB" id="A0A0N7F5G2"/>
<evidence type="ECO:0000313" key="9">
    <source>
        <dbReference type="Proteomes" id="UP000063699"/>
    </source>
</evidence>
<dbReference type="Pfam" id="PF02525">
    <property type="entry name" value="Flavodoxin_2"/>
    <property type="match status" value="1"/>
</dbReference>
<dbReference type="PANTHER" id="PTHR43741:SF4">
    <property type="entry name" value="FMN-DEPENDENT NADH:QUINONE OXIDOREDUCTASE"/>
    <property type="match status" value="1"/>
</dbReference>
<feature type="domain" description="Flavodoxin-like fold" evidence="7">
    <location>
        <begin position="3"/>
        <end position="198"/>
    </location>
</feature>
<evidence type="ECO:0000259" key="7">
    <source>
        <dbReference type="Pfam" id="PF02525"/>
    </source>
</evidence>
<comment type="subunit">
    <text evidence="6">Homodimer.</text>
</comment>
<dbReference type="OrthoDB" id="9787136at2"/>
<dbReference type="InterPro" id="IPR029039">
    <property type="entry name" value="Flavoprotein-like_sf"/>
</dbReference>
<dbReference type="GO" id="GO:0009055">
    <property type="term" value="F:electron transfer activity"/>
    <property type="evidence" value="ECO:0007669"/>
    <property type="project" value="UniProtKB-UniRule"/>
</dbReference>
<dbReference type="PANTHER" id="PTHR43741">
    <property type="entry name" value="FMN-DEPENDENT NADH-AZOREDUCTASE 1"/>
    <property type="match status" value="1"/>
</dbReference>
<dbReference type="KEGG" id="kphy:AOZ06_51255"/>
<dbReference type="Gene3D" id="3.40.50.360">
    <property type="match status" value="1"/>
</dbReference>
<evidence type="ECO:0000256" key="1">
    <source>
        <dbReference type="ARBA" id="ARBA00022630"/>
    </source>
</evidence>
<dbReference type="EMBL" id="CP012752">
    <property type="protein sequence ID" value="ALG14143.1"/>
    <property type="molecule type" value="Genomic_DNA"/>
</dbReference>
<dbReference type="HAMAP" id="MF_01216">
    <property type="entry name" value="Azoreductase_type1"/>
    <property type="match status" value="1"/>
</dbReference>
<accession>A0A0N7F5G2</accession>
<dbReference type="InterPro" id="IPR003680">
    <property type="entry name" value="Flavodoxin_fold"/>
</dbReference>
<comment type="function">
    <text evidence="6">Quinone reductase that provides resistance to thiol-specific stress caused by electrophilic quinones.</text>
</comment>